<keyword evidence="5" id="KW-1185">Reference proteome</keyword>
<dbReference type="OrthoDB" id="1432336at2759"/>
<reference evidence="5" key="1">
    <citation type="journal article" date="2017" name="Front. Plant Sci.">
        <title>Climate Clever Clovers: New Paradigm to Reduce the Environmental Footprint of Ruminants by Breeding Low Methanogenic Forages Utilizing Haplotype Variation.</title>
        <authorList>
            <person name="Kaur P."/>
            <person name="Appels R."/>
            <person name="Bayer P.E."/>
            <person name="Keeble-Gagnere G."/>
            <person name="Wang J."/>
            <person name="Hirakawa H."/>
            <person name="Shirasawa K."/>
            <person name="Vercoe P."/>
            <person name="Stefanova K."/>
            <person name="Durmic Z."/>
            <person name="Nichols P."/>
            <person name="Revell C."/>
            <person name="Isobe S.N."/>
            <person name="Edwards D."/>
            <person name="Erskine W."/>
        </authorList>
    </citation>
    <scope>NUCLEOTIDE SEQUENCE [LARGE SCALE GENOMIC DNA]</scope>
    <source>
        <strain evidence="5">cv. Daliak</strain>
    </source>
</reference>
<dbReference type="Pfam" id="PF14223">
    <property type="entry name" value="Retrotran_gag_2"/>
    <property type="match status" value="1"/>
</dbReference>
<sequence>MATMRLHQMQHRHNKQHSESSKQAWDILNNAHGGGDKVKKVRLQSLRRQYELLGMMDKESIGDFFTRLQTLVNTMKNLGDQISDQQVIEKVLRTLNPQFDHIVVAIEESKDLSTMSLNELQSSLEAHEQRLKERKDSKNQQEQALYARNGSKNGKGKGKWKNEKYKGKSESSYDQDHDNGDQSQSESSMKNKNQGKKDKSKIKCFCCNKWGHYASECQNKGKKKQEEANHARQNHTDSDGVLLMVTTNTSEAQRSSEAQRCSDAYKKDEDVQKLNYERLLEAIHSRPIRLQVIKGSSEAKEFPKSSEGLHQLLLSSLMTYSKDN</sequence>
<dbReference type="PROSITE" id="PS50158">
    <property type="entry name" value="ZF_CCHC"/>
    <property type="match status" value="1"/>
</dbReference>
<gene>
    <name evidence="4" type="ORF">TSUD_29430</name>
</gene>
<dbReference type="PANTHER" id="PTHR35317">
    <property type="entry name" value="OS04G0629600 PROTEIN"/>
    <property type="match status" value="1"/>
</dbReference>
<dbReference type="InterPro" id="IPR036875">
    <property type="entry name" value="Znf_CCHC_sf"/>
</dbReference>
<dbReference type="Proteomes" id="UP000242715">
    <property type="component" value="Unassembled WGS sequence"/>
</dbReference>
<dbReference type="GO" id="GO:0008270">
    <property type="term" value="F:zinc ion binding"/>
    <property type="evidence" value="ECO:0007669"/>
    <property type="project" value="UniProtKB-KW"/>
</dbReference>
<evidence type="ECO:0000256" key="2">
    <source>
        <dbReference type="SAM" id="MobiDB-lite"/>
    </source>
</evidence>
<feature type="region of interest" description="Disordered" evidence="2">
    <location>
        <begin position="127"/>
        <end position="195"/>
    </location>
</feature>
<organism evidence="4 5">
    <name type="scientific">Trifolium subterraneum</name>
    <name type="common">Subterranean clover</name>
    <dbReference type="NCBI Taxonomy" id="3900"/>
    <lineage>
        <taxon>Eukaryota</taxon>
        <taxon>Viridiplantae</taxon>
        <taxon>Streptophyta</taxon>
        <taxon>Embryophyta</taxon>
        <taxon>Tracheophyta</taxon>
        <taxon>Spermatophyta</taxon>
        <taxon>Magnoliopsida</taxon>
        <taxon>eudicotyledons</taxon>
        <taxon>Gunneridae</taxon>
        <taxon>Pentapetalae</taxon>
        <taxon>rosids</taxon>
        <taxon>fabids</taxon>
        <taxon>Fabales</taxon>
        <taxon>Fabaceae</taxon>
        <taxon>Papilionoideae</taxon>
        <taxon>50 kb inversion clade</taxon>
        <taxon>NPAAA clade</taxon>
        <taxon>Hologalegina</taxon>
        <taxon>IRL clade</taxon>
        <taxon>Trifolieae</taxon>
        <taxon>Trifolium</taxon>
    </lineage>
</organism>
<evidence type="ECO:0000256" key="1">
    <source>
        <dbReference type="PROSITE-ProRule" id="PRU00047"/>
    </source>
</evidence>
<keyword evidence="1" id="KW-0862">Zinc</keyword>
<dbReference type="SUPFAM" id="SSF57756">
    <property type="entry name" value="Retrovirus zinc finger-like domains"/>
    <property type="match status" value="1"/>
</dbReference>
<name>A0A2Z6NDH4_TRISU</name>
<evidence type="ECO:0000313" key="4">
    <source>
        <dbReference type="EMBL" id="GAU34702.1"/>
    </source>
</evidence>
<protein>
    <recommendedName>
        <fullName evidence="3">CCHC-type domain-containing protein</fullName>
    </recommendedName>
</protein>
<evidence type="ECO:0000313" key="5">
    <source>
        <dbReference type="Proteomes" id="UP000242715"/>
    </source>
</evidence>
<dbReference type="PANTHER" id="PTHR35317:SF35">
    <property type="entry name" value="DUF4219 DOMAIN-CONTAINING PROTEIN"/>
    <property type="match status" value="1"/>
</dbReference>
<dbReference type="InterPro" id="IPR001878">
    <property type="entry name" value="Znf_CCHC"/>
</dbReference>
<evidence type="ECO:0000259" key="3">
    <source>
        <dbReference type="PROSITE" id="PS50158"/>
    </source>
</evidence>
<accession>A0A2Z6NDH4</accession>
<feature type="domain" description="CCHC-type" evidence="3">
    <location>
        <begin position="203"/>
        <end position="219"/>
    </location>
</feature>
<keyword evidence="1" id="KW-0479">Metal-binding</keyword>
<dbReference type="EMBL" id="DF973564">
    <property type="protein sequence ID" value="GAU34702.1"/>
    <property type="molecule type" value="Genomic_DNA"/>
</dbReference>
<dbReference type="AlphaFoldDB" id="A0A2Z6NDH4"/>
<proteinExistence type="predicted"/>
<keyword evidence="1" id="KW-0863">Zinc-finger</keyword>
<feature type="region of interest" description="Disordered" evidence="2">
    <location>
        <begin position="1"/>
        <end position="21"/>
    </location>
</feature>
<dbReference type="GO" id="GO:0003676">
    <property type="term" value="F:nucleic acid binding"/>
    <property type="evidence" value="ECO:0007669"/>
    <property type="project" value="InterPro"/>
</dbReference>
<feature type="compositionally biased region" description="Basic and acidic residues" evidence="2">
    <location>
        <begin position="160"/>
        <end position="180"/>
    </location>
</feature>
<feature type="compositionally biased region" description="Basic and acidic residues" evidence="2">
    <location>
        <begin position="127"/>
        <end position="139"/>
    </location>
</feature>